<dbReference type="EMBL" id="JAJJMA010260488">
    <property type="protein sequence ID" value="MCL7044661.1"/>
    <property type="molecule type" value="Genomic_DNA"/>
</dbReference>
<protein>
    <submittedName>
        <fullName evidence="1">Uncharacterized protein</fullName>
    </submittedName>
</protein>
<evidence type="ECO:0000313" key="1">
    <source>
        <dbReference type="EMBL" id="MCL7044661.1"/>
    </source>
</evidence>
<evidence type="ECO:0000313" key="2">
    <source>
        <dbReference type="Proteomes" id="UP001177140"/>
    </source>
</evidence>
<dbReference type="Proteomes" id="UP001177140">
    <property type="component" value="Unassembled WGS sequence"/>
</dbReference>
<name>A0AA41VNQ7_PAPNU</name>
<proteinExistence type="predicted"/>
<gene>
    <name evidence="1" type="ORF">MKW94_001210</name>
</gene>
<comment type="caution">
    <text evidence="1">The sequence shown here is derived from an EMBL/GenBank/DDBJ whole genome shotgun (WGS) entry which is preliminary data.</text>
</comment>
<sequence length="225" mass="25880">MNLKSLVNPFPAFSSYSNHTPNLSFLSIDPLPVFMHSFSTRYHFLSIANHPQIFVTDSLFWLNGQHDSQVWHAKSVGKNQILPLILCCLFLLLWCFKYKDKVNSLCHKICSVVLCFKQFAFANMTTHSKLASTSRETINILSSTMMNNLSINKRPEPVVFLDKHMCAERKKVEYHLSMLGRNLSPYAMTTGRIRELVRMEWPILRGVTITKFGEGFQCSSLQIQL</sequence>
<keyword evidence="2" id="KW-1185">Reference proteome</keyword>
<reference evidence="1" key="1">
    <citation type="submission" date="2022-03" db="EMBL/GenBank/DDBJ databases">
        <title>A functionally conserved STORR gene fusion in Papaver species that diverged 16.8 million years ago.</title>
        <authorList>
            <person name="Catania T."/>
        </authorList>
    </citation>
    <scope>NUCLEOTIDE SEQUENCE</scope>
    <source>
        <strain evidence="1">S-191538</strain>
    </source>
</reference>
<dbReference type="AlphaFoldDB" id="A0AA41VNQ7"/>
<accession>A0AA41VNQ7</accession>
<organism evidence="1 2">
    <name type="scientific">Papaver nudicaule</name>
    <name type="common">Iceland poppy</name>
    <dbReference type="NCBI Taxonomy" id="74823"/>
    <lineage>
        <taxon>Eukaryota</taxon>
        <taxon>Viridiplantae</taxon>
        <taxon>Streptophyta</taxon>
        <taxon>Embryophyta</taxon>
        <taxon>Tracheophyta</taxon>
        <taxon>Spermatophyta</taxon>
        <taxon>Magnoliopsida</taxon>
        <taxon>Ranunculales</taxon>
        <taxon>Papaveraceae</taxon>
        <taxon>Papaveroideae</taxon>
        <taxon>Papaver</taxon>
    </lineage>
</organism>